<organism evidence="2 3">
    <name type="scientific">Chitinophaga costaii</name>
    <dbReference type="NCBI Taxonomy" id="1335309"/>
    <lineage>
        <taxon>Bacteria</taxon>
        <taxon>Pseudomonadati</taxon>
        <taxon>Bacteroidota</taxon>
        <taxon>Chitinophagia</taxon>
        <taxon>Chitinophagales</taxon>
        <taxon>Chitinophagaceae</taxon>
        <taxon>Chitinophaga</taxon>
    </lineage>
</organism>
<keyword evidence="1" id="KW-0472">Membrane</keyword>
<dbReference type="EMBL" id="FMAR01000019">
    <property type="protein sequence ID" value="SCC61902.1"/>
    <property type="molecule type" value="Genomic_DNA"/>
</dbReference>
<keyword evidence="3" id="KW-1185">Reference proteome</keyword>
<sequence length="144" mass="16020">MNDYYSESSSASLAVFGLGFFLFWFAVMLLLTISNWRIFTKAGQPGWAVLIPIYSTLVLLKIIGKPAIWLLYLFIPFYNIYIAIVMINLLSKSFGKDSGFTVGLIFLPIIFYPILAFSSNIRYIGPGGQPLENLDTTIGSIGLS</sequence>
<dbReference type="InterPro" id="IPR043739">
    <property type="entry name" value="DUF5684"/>
</dbReference>
<evidence type="ECO:0000256" key="1">
    <source>
        <dbReference type="SAM" id="Phobius"/>
    </source>
</evidence>
<keyword evidence="1" id="KW-1133">Transmembrane helix</keyword>
<proteinExistence type="predicted"/>
<accession>A0A1C4G195</accession>
<protein>
    <recommendedName>
        <fullName evidence="4">Signal peptidase I</fullName>
    </recommendedName>
</protein>
<feature type="transmembrane region" description="Helical" evidence="1">
    <location>
        <begin position="45"/>
        <end position="63"/>
    </location>
</feature>
<dbReference type="Proteomes" id="UP000242818">
    <property type="component" value="Unassembled WGS sequence"/>
</dbReference>
<dbReference type="Pfam" id="PF18936">
    <property type="entry name" value="DUF5684"/>
    <property type="match status" value="1"/>
</dbReference>
<evidence type="ECO:0008006" key="4">
    <source>
        <dbReference type="Google" id="ProtNLM"/>
    </source>
</evidence>
<dbReference type="AlphaFoldDB" id="A0A1C4G195"/>
<feature type="transmembrane region" description="Helical" evidence="1">
    <location>
        <begin position="69"/>
        <end position="90"/>
    </location>
</feature>
<keyword evidence="1" id="KW-0812">Transmembrane</keyword>
<feature type="transmembrane region" description="Helical" evidence="1">
    <location>
        <begin position="102"/>
        <end position="124"/>
    </location>
</feature>
<feature type="transmembrane region" description="Helical" evidence="1">
    <location>
        <begin position="12"/>
        <end position="33"/>
    </location>
</feature>
<gene>
    <name evidence="2" type="ORF">GA0116948_11949</name>
</gene>
<evidence type="ECO:0000313" key="2">
    <source>
        <dbReference type="EMBL" id="SCC61902.1"/>
    </source>
</evidence>
<evidence type="ECO:0000313" key="3">
    <source>
        <dbReference type="Proteomes" id="UP000242818"/>
    </source>
</evidence>
<dbReference type="RefSeq" id="WP_240619266.1">
    <property type="nucleotide sequence ID" value="NZ_FMAR01000019.1"/>
</dbReference>
<dbReference type="STRING" id="1335309.GA0116948_11949"/>
<reference evidence="2 3" key="1">
    <citation type="submission" date="2016-08" db="EMBL/GenBank/DDBJ databases">
        <authorList>
            <person name="Seilhamer J.J."/>
        </authorList>
    </citation>
    <scope>NUCLEOTIDE SEQUENCE [LARGE SCALE GENOMIC DNA]</scope>
    <source>
        <strain evidence="2 3">A37T2</strain>
    </source>
</reference>
<name>A0A1C4G195_9BACT</name>